<reference evidence="4" key="1">
    <citation type="journal article" date="2019" name="Int. J. Syst. Evol. Microbiol.">
        <title>The Global Catalogue of Microorganisms (GCM) 10K type strain sequencing project: providing services to taxonomists for standard genome sequencing and annotation.</title>
        <authorList>
            <consortium name="The Broad Institute Genomics Platform"/>
            <consortium name="The Broad Institute Genome Sequencing Center for Infectious Disease"/>
            <person name="Wu L."/>
            <person name="Ma J."/>
        </authorList>
    </citation>
    <scope>NUCLEOTIDE SEQUENCE [LARGE SCALE GENOMIC DNA]</scope>
    <source>
        <strain evidence="4">CCUG 58412</strain>
    </source>
</reference>
<dbReference type="EMBL" id="JBHTKB010000001">
    <property type="protein sequence ID" value="MFD0913123.1"/>
    <property type="molecule type" value="Genomic_DNA"/>
</dbReference>
<evidence type="ECO:0000256" key="2">
    <source>
        <dbReference type="SAM" id="SignalP"/>
    </source>
</evidence>
<feature type="region of interest" description="Disordered" evidence="1">
    <location>
        <begin position="138"/>
        <end position="170"/>
    </location>
</feature>
<feature type="compositionally biased region" description="Basic and acidic residues" evidence="1">
    <location>
        <begin position="146"/>
        <end position="164"/>
    </location>
</feature>
<name>A0ABW3F651_9PROT</name>
<dbReference type="RefSeq" id="WP_379056384.1">
    <property type="nucleotide sequence ID" value="NZ_JBHTKB010000001.1"/>
</dbReference>
<comment type="caution">
    <text evidence="3">The sequence shown here is derived from an EMBL/GenBank/DDBJ whole genome shotgun (WGS) entry which is preliminary data.</text>
</comment>
<protein>
    <recommendedName>
        <fullName evidence="5">Carboxypeptidase regulatory-like domain-containing protein</fullName>
    </recommendedName>
</protein>
<accession>A0ABW3F651</accession>
<dbReference type="Proteomes" id="UP001597128">
    <property type="component" value="Unassembled WGS sequence"/>
</dbReference>
<organism evidence="3 4">
    <name type="scientific">Methylophilus luteus</name>
    <dbReference type="NCBI Taxonomy" id="640108"/>
    <lineage>
        <taxon>Bacteria</taxon>
        <taxon>Pseudomonadati</taxon>
        <taxon>Pseudomonadota</taxon>
        <taxon>Betaproteobacteria</taxon>
        <taxon>Nitrosomonadales</taxon>
        <taxon>Methylophilaceae</taxon>
        <taxon>Methylophilus</taxon>
    </lineage>
</organism>
<sequence>MLKQWSLSIAIVMALATSATCLADEIAIQQDAQGVSYVTGGIGSEEVEALEAYKKQFNLYFLFSEGRIGRLVDDVSISIIDGKKQTVFSLEHAAPRLLLSLPAGKYTAVATYQGHTQRYTFNLTAKKSQRVILNWKNSQLDDESREENRQDEVPPAEIKNDTRADASGAS</sequence>
<evidence type="ECO:0000256" key="1">
    <source>
        <dbReference type="SAM" id="MobiDB-lite"/>
    </source>
</evidence>
<proteinExistence type="predicted"/>
<feature type="signal peptide" evidence="2">
    <location>
        <begin position="1"/>
        <end position="23"/>
    </location>
</feature>
<keyword evidence="4" id="KW-1185">Reference proteome</keyword>
<gene>
    <name evidence="3" type="ORF">ACFQ1Z_06150</name>
</gene>
<evidence type="ECO:0000313" key="3">
    <source>
        <dbReference type="EMBL" id="MFD0913123.1"/>
    </source>
</evidence>
<evidence type="ECO:0000313" key="4">
    <source>
        <dbReference type="Proteomes" id="UP001597128"/>
    </source>
</evidence>
<keyword evidence="2" id="KW-0732">Signal</keyword>
<evidence type="ECO:0008006" key="5">
    <source>
        <dbReference type="Google" id="ProtNLM"/>
    </source>
</evidence>
<feature type="chain" id="PRO_5045339405" description="Carboxypeptidase regulatory-like domain-containing protein" evidence="2">
    <location>
        <begin position="24"/>
        <end position="170"/>
    </location>
</feature>